<sequence length="122" mass="13876">MALMDDREPDAWADAYTEDAVFEEPGRTDALRGREAIRASITKRTAELAEAGTVMRHWMSNLAVTPLPDGTLRAQYYSLAMRAPRGQRPDIFAHVVCRDVLVREGDHWLIRHRHIGIDALEH</sequence>
<evidence type="ECO:0000313" key="3">
    <source>
        <dbReference type="Proteomes" id="UP000584670"/>
    </source>
</evidence>
<dbReference type="InterPro" id="IPR037401">
    <property type="entry name" value="SnoaL-like"/>
</dbReference>
<gene>
    <name evidence="2" type="ORF">H4N64_33095</name>
</gene>
<dbReference type="Pfam" id="PF13577">
    <property type="entry name" value="SnoaL_4"/>
    <property type="match status" value="1"/>
</dbReference>
<dbReference type="Proteomes" id="UP000584670">
    <property type="component" value="Unassembled WGS sequence"/>
</dbReference>
<evidence type="ECO:0000259" key="1">
    <source>
        <dbReference type="Pfam" id="PF13577"/>
    </source>
</evidence>
<evidence type="ECO:0000313" key="2">
    <source>
        <dbReference type="EMBL" id="MBC2906289.1"/>
    </source>
</evidence>
<reference evidence="2 3" key="1">
    <citation type="submission" date="2020-08" db="EMBL/GenBank/DDBJ databases">
        <title>Streptomyces sp. PSKA01 genome sequencing and assembly.</title>
        <authorList>
            <person name="Mandal S."/>
            <person name="Maiti P.K."/>
            <person name="Das P."/>
        </authorList>
    </citation>
    <scope>NUCLEOTIDE SEQUENCE [LARGE SCALE GENOMIC DNA]</scope>
    <source>
        <strain evidence="2 3">PSKA01</strain>
    </source>
</reference>
<dbReference type="SUPFAM" id="SSF54427">
    <property type="entry name" value="NTF2-like"/>
    <property type="match status" value="1"/>
</dbReference>
<proteinExistence type="predicted"/>
<organism evidence="2 3">
    <name type="scientific">Streptomyces cupreus</name>
    <dbReference type="NCBI Taxonomy" id="2759956"/>
    <lineage>
        <taxon>Bacteria</taxon>
        <taxon>Bacillati</taxon>
        <taxon>Actinomycetota</taxon>
        <taxon>Actinomycetes</taxon>
        <taxon>Kitasatosporales</taxon>
        <taxon>Streptomycetaceae</taxon>
        <taxon>Streptomyces</taxon>
    </lineage>
</organism>
<accession>A0A7X1J9S3</accession>
<name>A0A7X1J9S3_9ACTN</name>
<feature type="domain" description="SnoaL-like" evidence="1">
    <location>
        <begin position="2"/>
        <end position="114"/>
    </location>
</feature>
<dbReference type="AlphaFoldDB" id="A0A7X1J9S3"/>
<protein>
    <submittedName>
        <fullName evidence="2">Nuclear transport factor 2 family protein</fullName>
    </submittedName>
</protein>
<dbReference type="Gene3D" id="3.10.450.50">
    <property type="match status" value="1"/>
</dbReference>
<dbReference type="CDD" id="cd00531">
    <property type="entry name" value="NTF2_like"/>
    <property type="match status" value="1"/>
</dbReference>
<dbReference type="InterPro" id="IPR032710">
    <property type="entry name" value="NTF2-like_dom_sf"/>
</dbReference>
<keyword evidence="3" id="KW-1185">Reference proteome</keyword>
<comment type="caution">
    <text evidence="2">The sequence shown here is derived from an EMBL/GenBank/DDBJ whole genome shotgun (WGS) entry which is preliminary data.</text>
</comment>
<dbReference type="EMBL" id="JACMSF010000048">
    <property type="protein sequence ID" value="MBC2906289.1"/>
    <property type="molecule type" value="Genomic_DNA"/>
</dbReference>